<dbReference type="InterPro" id="IPR011042">
    <property type="entry name" value="6-blade_b-propeller_TolB-like"/>
</dbReference>
<feature type="domain" description="SRCR" evidence="3">
    <location>
        <begin position="330"/>
        <end position="456"/>
    </location>
</feature>
<dbReference type="SUPFAM" id="SSF101898">
    <property type="entry name" value="NHL repeat"/>
    <property type="match status" value="1"/>
</dbReference>
<dbReference type="PROSITE" id="PS50287">
    <property type="entry name" value="SRCR_2"/>
    <property type="match status" value="1"/>
</dbReference>
<dbReference type="PANTHER" id="PTHR46388:SF2">
    <property type="entry name" value="NHL REPEAT-CONTAINING PROTEIN 2"/>
    <property type="match status" value="1"/>
</dbReference>
<comment type="caution">
    <text evidence="4">The sequence shown here is derived from an EMBL/GenBank/DDBJ whole genome shotgun (WGS) entry which is preliminary data.</text>
</comment>
<evidence type="ECO:0000256" key="2">
    <source>
        <dbReference type="PROSITE-ProRule" id="PRU00196"/>
    </source>
</evidence>
<dbReference type="CDD" id="cd05819">
    <property type="entry name" value="NHL"/>
    <property type="match status" value="1"/>
</dbReference>
<dbReference type="PANTHER" id="PTHR46388">
    <property type="entry name" value="NHL REPEAT-CONTAINING PROTEIN 2"/>
    <property type="match status" value="1"/>
</dbReference>
<dbReference type="GO" id="GO:0016020">
    <property type="term" value="C:membrane"/>
    <property type="evidence" value="ECO:0007669"/>
    <property type="project" value="InterPro"/>
</dbReference>
<evidence type="ECO:0000256" key="1">
    <source>
        <dbReference type="ARBA" id="ARBA00023157"/>
    </source>
</evidence>
<sequence length="456" mass="50251">MIDRPPGSGSLCDLSTWNENGIIIAEDLHGPRDLFLDGEYVYVSESLNNRLMRYHLGSTEKLVILNDVTVHAMALNKEEQTIYFSQESANKESIDRIAKDGQGEAAEVVSSDHIEITYSLVVMKKGLYICDKNRHRVILWSTIEQNYTIIAGGNGMGSRPSELRTPEGIFVDASDNTYIADTLNHRIQLWKNGAAEGITVAGNEDSSPGQGLHELHRPKAIFVHGETMFIADSYNHRIVKWKIGDSRGSIIVGSNSTGAGNGLNQLNNPTSLTLDSNGNFSQTVASSIGEDILQALKGTETNNTSSRAMLPWQQTCHNMFSLFASARSIVDITVQELLPLRIRAKVQLENQSSDKRDYFYVDGHVCQNGFDQLAANAVCRSLGQGANSLFFVNRPIGNQPFNNCLFQYGEDKIVIPCTFLMEQFKCTATATGLGKCVHSKMFDQQCAGDMYVGVVC</sequence>
<dbReference type="SUPFAM" id="SSF56487">
    <property type="entry name" value="SRCR-like"/>
    <property type="match status" value="1"/>
</dbReference>
<organism evidence="4 5">
    <name type="scientific">Adineta steineri</name>
    <dbReference type="NCBI Taxonomy" id="433720"/>
    <lineage>
        <taxon>Eukaryota</taxon>
        <taxon>Metazoa</taxon>
        <taxon>Spiralia</taxon>
        <taxon>Gnathifera</taxon>
        <taxon>Rotifera</taxon>
        <taxon>Eurotatoria</taxon>
        <taxon>Bdelloidea</taxon>
        <taxon>Adinetida</taxon>
        <taxon>Adinetidae</taxon>
        <taxon>Adineta</taxon>
    </lineage>
</organism>
<dbReference type="InterPro" id="IPR036772">
    <property type="entry name" value="SRCR-like_dom_sf"/>
</dbReference>
<evidence type="ECO:0000313" key="5">
    <source>
        <dbReference type="Proteomes" id="UP000663860"/>
    </source>
</evidence>
<protein>
    <recommendedName>
        <fullName evidence="3">SRCR domain-containing protein</fullName>
    </recommendedName>
</protein>
<accession>A0A815KZQ3</accession>
<dbReference type="EMBL" id="CAJNOE010001171">
    <property type="protein sequence ID" value="CAF1396562.1"/>
    <property type="molecule type" value="Genomic_DNA"/>
</dbReference>
<evidence type="ECO:0000259" key="3">
    <source>
        <dbReference type="PROSITE" id="PS50287"/>
    </source>
</evidence>
<reference evidence="4" key="1">
    <citation type="submission" date="2021-02" db="EMBL/GenBank/DDBJ databases">
        <authorList>
            <person name="Nowell W R."/>
        </authorList>
    </citation>
    <scope>NUCLEOTIDE SEQUENCE</scope>
</reference>
<comment type="caution">
    <text evidence="2">Lacks conserved residue(s) required for the propagation of feature annotation.</text>
</comment>
<proteinExistence type="predicted"/>
<keyword evidence="1 2" id="KW-1015">Disulfide bond</keyword>
<dbReference type="InterPro" id="IPR001190">
    <property type="entry name" value="SRCR"/>
</dbReference>
<feature type="disulfide bond" evidence="2">
    <location>
        <begin position="426"/>
        <end position="436"/>
    </location>
</feature>
<dbReference type="Proteomes" id="UP000663860">
    <property type="component" value="Unassembled WGS sequence"/>
</dbReference>
<name>A0A815KZQ3_9BILA</name>
<dbReference type="Gene3D" id="3.10.250.10">
    <property type="entry name" value="SRCR-like domain"/>
    <property type="match status" value="1"/>
</dbReference>
<dbReference type="Gene3D" id="2.120.10.30">
    <property type="entry name" value="TolB, C-terminal domain"/>
    <property type="match status" value="2"/>
</dbReference>
<gene>
    <name evidence="4" type="ORF">IZO911_LOCUS39252</name>
</gene>
<evidence type="ECO:0000313" key="4">
    <source>
        <dbReference type="EMBL" id="CAF1396562.1"/>
    </source>
</evidence>
<dbReference type="AlphaFoldDB" id="A0A815KZQ3"/>
<dbReference type="Pfam" id="PF00530">
    <property type="entry name" value="SRCR"/>
    <property type="match status" value="1"/>
</dbReference>